<organism evidence="2 3">
    <name type="scientific">Saprospira grandis DSM 2844</name>
    <dbReference type="NCBI Taxonomy" id="694433"/>
    <lineage>
        <taxon>Bacteria</taxon>
        <taxon>Pseudomonadati</taxon>
        <taxon>Bacteroidota</taxon>
        <taxon>Saprospiria</taxon>
        <taxon>Saprospirales</taxon>
        <taxon>Saprospiraceae</taxon>
        <taxon>Saprospira</taxon>
    </lineage>
</organism>
<dbReference type="OrthoDB" id="951880at2"/>
<gene>
    <name evidence="2" type="ORF">SapgrDRAFT_0394</name>
</gene>
<feature type="transmembrane region" description="Helical" evidence="1">
    <location>
        <begin position="95"/>
        <end position="117"/>
    </location>
</feature>
<accession>J1I0H7</accession>
<evidence type="ECO:0000313" key="3">
    <source>
        <dbReference type="Proteomes" id="UP000005113"/>
    </source>
</evidence>
<name>J1I0H7_9BACT</name>
<protein>
    <submittedName>
        <fullName evidence="2">Uncharacterized protein</fullName>
    </submittedName>
</protein>
<keyword evidence="1" id="KW-0472">Membrane</keyword>
<reference evidence="3" key="1">
    <citation type="journal article" date="2012" name="Stand. Genomic Sci.">
        <title>Permanent draft genome sequence of the gliding predator Saprospira grandis strain Sa g1 (= HR1).</title>
        <authorList>
            <person name="Mavromatis K."/>
            <person name="Chertkov O."/>
            <person name="Lapidus A."/>
            <person name="Nolan M."/>
            <person name="Lucas S."/>
            <person name="Tice H."/>
            <person name="Del Rio T.G."/>
            <person name="Cheng J.F."/>
            <person name="Han C."/>
            <person name="Tapia R."/>
            <person name="Bruce D."/>
            <person name="Goodwin L.A."/>
            <person name="Pitluck S."/>
            <person name="Huntemann M."/>
            <person name="Liolios K."/>
            <person name="Pagani I."/>
            <person name="Ivanova N."/>
            <person name="Mikhailova N."/>
            <person name="Pati A."/>
            <person name="Chen A."/>
            <person name="Palaniappan K."/>
            <person name="Land M."/>
            <person name="Brambilla E.M."/>
            <person name="Rohde M."/>
            <person name="Spring S."/>
            <person name="Goker M."/>
            <person name="Detter J.C."/>
            <person name="Bristow J."/>
            <person name="Eisen J.A."/>
            <person name="Markowitz V."/>
            <person name="Hugenholtz P."/>
            <person name="Kyrpides N.C."/>
            <person name="Klenk H.P."/>
            <person name="Woyke T."/>
        </authorList>
    </citation>
    <scope>NUCLEOTIDE SEQUENCE [LARGE SCALE GENOMIC DNA]</scope>
    <source>
        <strain evidence="3">DSM 2844</strain>
    </source>
</reference>
<evidence type="ECO:0000313" key="2">
    <source>
        <dbReference type="EMBL" id="EJF52140.1"/>
    </source>
</evidence>
<feature type="transmembrane region" description="Helical" evidence="1">
    <location>
        <begin position="59"/>
        <end position="79"/>
    </location>
</feature>
<dbReference type="AlphaFoldDB" id="J1I0H7"/>
<dbReference type="HOGENOM" id="CLU_1947309_0_0_10"/>
<sequence>MNGFFAKMIELIYSSQMTNDLYDNNIYGVAGLVMILVPVLGALIFYFGFDKARYVGWKAWALSFLLSILTCFLICWLWPQSAMGKAGLDYASSEYVYFSAITSIYSVIIFMICTFVFRFRTTNLLHSPF</sequence>
<evidence type="ECO:0000256" key="1">
    <source>
        <dbReference type="SAM" id="Phobius"/>
    </source>
</evidence>
<dbReference type="EMBL" id="JH719942">
    <property type="protein sequence ID" value="EJF52140.1"/>
    <property type="molecule type" value="Genomic_DNA"/>
</dbReference>
<dbReference type="Proteomes" id="UP000005113">
    <property type="component" value="Unassembled WGS sequence"/>
</dbReference>
<proteinExistence type="predicted"/>
<dbReference type="RefSeq" id="WP_002656885.1">
    <property type="nucleotide sequence ID" value="NZ_JH719942.1"/>
</dbReference>
<keyword evidence="1" id="KW-1133">Transmembrane helix</keyword>
<feature type="transmembrane region" description="Helical" evidence="1">
    <location>
        <begin position="26"/>
        <end position="47"/>
    </location>
</feature>
<keyword evidence="1" id="KW-0812">Transmembrane</keyword>